<dbReference type="AlphaFoldDB" id="A0A0N4XVQ0"/>
<evidence type="ECO:0000256" key="1">
    <source>
        <dbReference type="SAM" id="SignalP"/>
    </source>
</evidence>
<reference evidence="4" key="1">
    <citation type="submission" date="2017-02" db="UniProtKB">
        <authorList>
            <consortium name="WormBaseParasite"/>
        </authorList>
    </citation>
    <scope>IDENTIFICATION</scope>
</reference>
<keyword evidence="1" id="KW-0732">Signal</keyword>
<gene>
    <name evidence="2" type="ORF">NBR_LOCUS6897</name>
</gene>
<dbReference type="Proteomes" id="UP000271162">
    <property type="component" value="Unassembled WGS sequence"/>
</dbReference>
<evidence type="ECO:0000313" key="2">
    <source>
        <dbReference type="EMBL" id="VDL70486.1"/>
    </source>
</evidence>
<dbReference type="WBParaSite" id="NBR_0000689601-mRNA-1">
    <property type="protein sequence ID" value="NBR_0000689601-mRNA-1"/>
    <property type="gene ID" value="NBR_0000689601"/>
</dbReference>
<sequence length="88" mass="9789">MVARVMILVAVLFTILATSTAQQERTVGAIPSRYSFYQDRVYGYTPPLTLLRMYGAKPVSVSKRNNAEVVNHILKNFGTLDRLGDVGK</sequence>
<organism evidence="4">
    <name type="scientific">Nippostrongylus brasiliensis</name>
    <name type="common">Rat hookworm</name>
    <dbReference type="NCBI Taxonomy" id="27835"/>
    <lineage>
        <taxon>Eukaryota</taxon>
        <taxon>Metazoa</taxon>
        <taxon>Ecdysozoa</taxon>
        <taxon>Nematoda</taxon>
        <taxon>Chromadorea</taxon>
        <taxon>Rhabditida</taxon>
        <taxon>Rhabditina</taxon>
        <taxon>Rhabditomorpha</taxon>
        <taxon>Strongyloidea</taxon>
        <taxon>Heligmosomidae</taxon>
        <taxon>Nippostrongylus</taxon>
    </lineage>
</organism>
<feature type="chain" id="PRO_5043124842" evidence="1">
    <location>
        <begin position="22"/>
        <end position="88"/>
    </location>
</feature>
<evidence type="ECO:0000313" key="3">
    <source>
        <dbReference type="Proteomes" id="UP000271162"/>
    </source>
</evidence>
<dbReference type="OMA" id="AMPSRYT"/>
<protein>
    <submittedName>
        <fullName evidence="4">Pigment dispersing factor 2 (inferred by orthology to a C. elegans protein)</fullName>
    </submittedName>
</protein>
<reference evidence="2 3" key="2">
    <citation type="submission" date="2018-11" db="EMBL/GenBank/DDBJ databases">
        <authorList>
            <consortium name="Pathogen Informatics"/>
        </authorList>
    </citation>
    <scope>NUCLEOTIDE SEQUENCE [LARGE SCALE GENOMIC DNA]</scope>
</reference>
<proteinExistence type="predicted"/>
<keyword evidence="3" id="KW-1185">Reference proteome</keyword>
<accession>A0A0N4XVQ0</accession>
<feature type="signal peptide" evidence="1">
    <location>
        <begin position="1"/>
        <end position="21"/>
    </location>
</feature>
<name>A0A0N4XVQ0_NIPBR</name>
<dbReference type="EMBL" id="UYSL01019839">
    <property type="protein sequence ID" value="VDL70486.1"/>
    <property type="molecule type" value="Genomic_DNA"/>
</dbReference>
<evidence type="ECO:0000313" key="4">
    <source>
        <dbReference type="WBParaSite" id="NBR_0000689601-mRNA-1"/>
    </source>
</evidence>